<dbReference type="PANTHER" id="PTHR23507:SF1">
    <property type="entry name" value="FI18259P1-RELATED"/>
    <property type="match status" value="1"/>
</dbReference>
<feature type="transmembrane region" description="Helical" evidence="5">
    <location>
        <begin position="201"/>
        <end position="226"/>
    </location>
</feature>
<accession>A0ABD2PDH3</accession>
<comment type="caution">
    <text evidence="6">The sequence shown here is derived from an EMBL/GenBank/DDBJ whole genome shotgun (WGS) entry which is preliminary data.</text>
</comment>
<feature type="transmembrane region" description="Helical" evidence="5">
    <location>
        <begin position="164"/>
        <end position="189"/>
    </location>
</feature>
<dbReference type="Proteomes" id="UP001516400">
    <property type="component" value="Unassembled WGS sequence"/>
</dbReference>
<reference evidence="6 7" key="1">
    <citation type="journal article" date="2021" name="BMC Biol.">
        <title>Horizontally acquired antibacterial genes associated with adaptive radiation of ladybird beetles.</title>
        <authorList>
            <person name="Li H.S."/>
            <person name="Tang X.F."/>
            <person name="Huang Y.H."/>
            <person name="Xu Z.Y."/>
            <person name="Chen M.L."/>
            <person name="Du X.Y."/>
            <person name="Qiu B.Y."/>
            <person name="Chen P.T."/>
            <person name="Zhang W."/>
            <person name="Slipinski A."/>
            <person name="Escalona H.E."/>
            <person name="Waterhouse R.M."/>
            <person name="Zwick A."/>
            <person name="Pang H."/>
        </authorList>
    </citation>
    <scope>NUCLEOTIDE SEQUENCE [LARGE SCALE GENOMIC DNA]</scope>
    <source>
        <strain evidence="6">SYSU2018</strain>
    </source>
</reference>
<dbReference type="SUPFAM" id="SSF103473">
    <property type="entry name" value="MFS general substrate transporter"/>
    <property type="match status" value="1"/>
</dbReference>
<name>A0ABD2PDH3_9CUCU</name>
<dbReference type="PANTHER" id="PTHR23507">
    <property type="entry name" value="ZGC:174356"/>
    <property type="match status" value="1"/>
</dbReference>
<feature type="transmembrane region" description="Helical" evidence="5">
    <location>
        <begin position="454"/>
        <end position="475"/>
    </location>
</feature>
<evidence type="ECO:0008006" key="8">
    <source>
        <dbReference type="Google" id="ProtNLM"/>
    </source>
</evidence>
<gene>
    <name evidence="6" type="ORF">HHI36_003466</name>
</gene>
<evidence type="ECO:0000256" key="3">
    <source>
        <dbReference type="ARBA" id="ARBA00022989"/>
    </source>
</evidence>
<protein>
    <recommendedName>
        <fullName evidence="8">Proton-coupled folate transporter</fullName>
    </recommendedName>
</protein>
<feature type="transmembrane region" description="Helical" evidence="5">
    <location>
        <begin position="363"/>
        <end position="382"/>
    </location>
</feature>
<feature type="transmembrane region" description="Helical" evidence="5">
    <location>
        <begin position="32"/>
        <end position="52"/>
    </location>
</feature>
<dbReference type="Pfam" id="PF07690">
    <property type="entry name" value="MFS_1"/>
    <property type="match status" value="1"/>
</dbReference>
<evidence type="ECO:0000256" key="1">
    <source>
        <dbReference type="ARBA" id="ARBA00004141"/>
    </source>
</evidence>
<keyword evidence="3 5" id="KW-1133">Transmembrane helix</keyword>
<organism evidence="6 7">
    <name type="scientific">Cryptolaemus montrouzieri</name>
    <dbReference type="NCBI Taxonomy" id="559131"/>
    <lineage>
        <taxon>Eukaryota</taxon>
        <taxon>Metazoa</taxon>
        <taxon>Ecdysozoa</taxon>
        <taxon>Arthropoda</taxon>
        <taxon>Hexapoda</taxon>
        <taxon>Insecta</taxon>
        <taxon>Pterygota</taxon>
        <taxon>Neoptera</taxon>
        <taxon>Endopterygota</taxon>
        <taxon>Coleoptera</taxon>
        <taxon>Polyphaga</taxon>
        <taxon>Cucujiformia</taxon>
        <taxon>Coccinelloidea</taxon>
        <taxon>Coccinellidae</taxon>
        <taxon>Scymninae</taxon>
        <taxon>Scymnini</taxon>
        <taxon>Cryptolaemus</taxon>
    </lineage>
</organism>
<dbReference type="InterPro" id="IPR036259">
    <property type="entry name" value="MFS_trans_sf"/>
</dbReference>
<comment type="subcellular location">
    <subcellularLocation>
        <location evidence="1">Membrane</location>
        <topology evidence="1">Multi-pass membrane protein</topology>
    </subcellularLocation>
</comment>
<dbReference type="InterPro" id="IPR011701">
    <property type="entry name" value="MFS"/>
</dbReference>
<sequence>MSVANLPGAISSEFLASQTDKQKITICEKIKFALTHITVEPISFLFMLASMMNGLASQNLMLEKACRVNLQFNTSICDALTVRNRSGYDFFHENETQQLVSVWTSYRSIVIGSFPVFLMIILGSWSDRSNRRKPVILLPILGEFVGAIGLLLCSFYFLELPIEYAWFFQTVPPSLLGGGGCLALGIYSYVSARTSEEEKTLKIGAVSMCWTVAMSLGMFISGFFLNRVGFKGLFSFSSCILLSGIIYGILVVREEPSEKPKEHKQGILKDLFAFEHVINTFKTCFRKDEGKRRTKIVIIILLGALIFGPLQGEISVVYMYIRLKCGWNEVDFSIYNSFHFCLQLLGTSFALTFFSKHLKLNDAMLGIIAVGSRICSCAIFAIAPSGKYFYLGACIDVFYGTSFISLRAMMAKIVPPHELGQANSVFGICEALMPLIFGFVYTKIYMKTLTFFPGLFYLITVAVYIVAFCLLIYLYKEGKEETRIKLEKTGPTDLEKNLITQKCTLEIKKSREVLRS</sequence>
<feature type="transmembrane region" description="Helical" evidence="5">
    <location>
        <begin position="105"/>
        <end position="123"/>
    </location>
</feature>
<dbReference type="Gene3D" id="1.20.1250.20">
    <property type="entry name" value="MFS general substrate transporter like domains"/>
    <property type="match status" value="1"/>
</dbReference>
<evidence type="ECO:0000256" key="5">
    <source>
        <dbReference type="SAM" id="Phobius"/>
    </source>
</evidence>
<proteinExistence type="predicted"/>
<feature type="transmembrane region" description="Helical" evidence="5">
    <location>
        <begin position="388"/>
        <end position="410"/>
    </location>
</feature>
<dbReference type="GO" id="GO:0016020">
    <property type="term" value="C:membrane"/>
    <property type="evidence" value="ECO:0007669"/>
    <property type="project" value="UniProtKB-SubCell"/>
</dbReference>
<evidence type="ECO:0000313" key="7">
    <source>
        <dbReference type="Proteomes" id="UP001516400"/>
    </source>
</evidence>
<feature type="transmembrane region" description="Helical" evidence="5">
    <location>
        <begin position="232"/>
        <end position="252"/>
    </location>
</feature>
<keyword evidence="2 5" id="KW-0812">Transmembrane</keyword>
<dbReference type="EMBL" id="JABFTP020000185">
    <property type="protein sequence ID" value="KAL3289023.1"/>
    <property type="molecule type" value="Genomic_DNA"/>
</dbReference>
<evidence type="ECO:0000256" key="4">
    <source>
        <dbReference type="ARBA" id="ARBA00023136"/>
    </source>
</evidence>
<feature type="transmembrane region" description="Helical" evidence="5">
    <location>
        <begin position="422"/>
        <end position="442"/>
    </location>
</feature>
<feature type="transmembrane region" description="Helical" evidence="5">
    <location>
        <begin position="296"/>
        <end position="321"/>
    </location>
</feature>
<dbReference type="AlphaFoldDB" id="A0ABD2PDH3"/>
<keyword evidence="7" id="KW-1185">Reference proteome</keyword>
<keyword evidence="4 5" id="KW-0472">Membrane</keyword>
<feature type="transmembrane region" description="Helical" evidence="5">
    <location>
        <begin position="135"/>
        <end position="158"/>
    </location>
</feature>
<evidence type="ECO:0000313" key="6">
    <source>
        <dbReference type="EMBL" id="KAL3289023.1"/>
    </source>
</evidence>
<feature type="transmembrane region" description="Helical" evidence="5">
    <location>
        <begin position="333"/>
        <end position="354"/>
    </location>
</feature>
<evidence type="ECO:0000256" key="2">
    <source>
        <dbReference type="ARBA" id="ARBA00022692"/>
    </source>
</evidence>